<feature type="region of interest" description="Disordered" evidence="6">
    <location>
        <begin position="227"/>
        <end position="262"/>
    </location>
</feature>
<evidence type="ECO:0000313" key="10">
    <source>
        <dbReference type="EMBL" id="VFT92942.1"/>
    </source>
</evidence>
<dbReference type="FunFam" id="3.30.200.20:FF:000180">
    <property type="entry name" value="serine/threonine-protein kinase STY46-like"/>
    <property type="match status" value="1"/>
</dbReference>
<evidence type="ECO:0000256" key="4">
    <source>
        <dbReference type="ARBA" id="ARBA00022840"/>
    </source>
</evidence>
<dbReference type="InterPro" id="IPR020635">
    <property type="entry name" value="Tyr_kinase_cat_dom"/>
</dbReference>
<evidence type="ECO:0000256" key="5">
    <source>
        <dbReference type="PROSITE-ProRule" id="PRU10141"/>
    </source>
</evidence>
<dbReference type="GO" id="GO:0005524">
    <property type="term" value="F:ATP binding"/>
    <property type="evidence" value="ECO:0007669"/>
    <property type="project" value="UniProtKB-UniRule"/>
</dbReference>
<dbReference type="AlphaFoldDB" id="A0A485L5T9"/>
<evidence type="ECO:0000256" key="6">
    <source>
        <dbReference type="SAM" id="MobiDB-lite"/>
    </source>
</evidence>
<dbReference type="InterPro" id="IPR000719">
    <property type="entry name" value="Prot_kinase_dom"/>
</dbReference>
<dbReference type="GO" id="GO:0004713">
    <property type="term" value="F:protein tyrosine kinase activity"/>
    <property type="evidence" value="ECO:0007669"/>
    <property type="project" value="InterPro"/>
</dbReference>
<reference evidence="10 11" key="1">
    <citation type="submission" date="2019-03" db="EMBL/GenBank/DDBJ databases">
        <authorList>
            <person name="Gaulin E."/>
            <person name="Dumas B."/>
        </authorList>
    </citation>
    <scope>NUCLEOTIDE SEQUENCE [LARGE SCALE GENOMIC DNA]</scope>
    <source>
        <strain evidence="10">CBS 568.67</strain>
    </source>
</reference>
<dbReference type="Gene3D" id="1.10.510.10">
    <property type="entry name" value="Transferase(Phosphotransferase) domain 1"/>
    <property type="match status" value="1"/>
</dbReference>
<dbReference type="PANTHER" id="PTHR44329">
    <property type="entry name" value="SERINE/THREONINE-PROTEIN KINASE TNNI3K-RELATED"/>
    <property type="match status" value="1"/>
</dbReference>
<feature type="binding site" evidence="5">
    <location>
        <position position="516"/>
    </location>
    <ligand>
        <name>ATP</name>
        <dbReference type="ChEBI" id="CHEBI:30616"/>
    </ligand>
</feature>
<organism evidence="10 11">
    <name type="scientific">Aphanomyces stellatus</name>
    <dbReference type="NCBI Taxonomy" id="120398"/>
    <lineage>
        <taxon>Eukaryota</taxon>
        <taxon>Sar</taxon>
        <taxon>Stramenopiles</taxon>
        <taxon>Oomycota</taxon>
        <taxon>Saprolegniomycetes</taxon>
        <taxon>Saprolegniales</taxon>
        <taxon>Verrucalvaceae</taxon>
        <taxon>Aphanomyces</taxon>
    </lineage>
</organism>
<evidence type="ECO:0000256" key="1">
    <source>
        <dbReference type="ARBA" id="ARBA00022679"/>
    </source>
</evidence>
<keyword evidence="7" id="KW-0472">Membrane</keyword>
<gene>
    <name evidence="10" type="primary">Aste57867_16163</name>
    <name evidence="9" type="ORF">As57867_016107</name>
    <name evidence="10" type="ORF">ASTE57867_16163</name>
</gene>
<sequence length="768" mass="84991">MQTLPQGSWGRFLLYTVMTVVWIQAFPIVLACMAVKTYFFPSGPTFVQGLTRGLCDVELHVHRYYDTVRPFVVPNMWNARFSVGRVAMYIVGWKVVQRGFFAVLDAAFAKAYHDHPFRLPLLLPVYVAIHMTMIRFGAWVTDEYYNFILKKINGYTTAAHRQQATAAAQNASPSLSRASSKSSNSGDNRNDAPAEYASLDSVGRKPVLRSLDMALIYDDEDMDYAIPSSTGTSSTMDAESSRGDYSDISTSLPPTNMLLPPPPTKSSYYTVLTPHHAKSTEVSYGQLSPTNATDGSNAATARRNTFAPTYRSIQDNTAQDDVHFHAFAPALVTPSSCFRFDVWAFLVSQRDDMVDKALASGAGTNHKVDDDDAHQLQRDELLPVRRGALAHVSLEVPAGFELYDEPTQVLSWEGQVTSVKYQVLCTPDAALGQVLFKSTIVVGSKVMILRSYVLVGHDQVRDGGGGARELKCNLEVLPASFHEIPYDDLDIQELVGQGHFGDAYRATYQGKQVVVKTVRGSEFGDTGDQIVHEFRHEAAVLSMFGHHPNIVPFVGACTDITKPLSLVTEFLPCGNLEAQYKRGLSETQKTRILRDAASGLLNIHEGGFIHRDIAARNILVDENYRAKVCDFGLCRRVSLNCGLHIQTKSGVGPIKYMAPETLLPPHAFSYKSDSYAFGVLMWETFMETPPFADMPAAAVATHVLEGGRLDVSQPSIPQPYQELIAKCFEEDPTRRPSMAELVEILRAHDGFDPCSFSKWLFSKRSATM</sequence>
<evidence type="ECO:0000256" key="2">
    <source>
        <dbReference type="ARBA" id="ARBA00022741"/>
    </source>
</evidence>
<dbReference type="SMART" id="SM00219">
    <property type="entry name" value="TyrKc"/>
    <property type="match status" value="1"/>
</dbReference>
<dbReference type="GO" id="GO:0004674">
    <property type="term" value="F:protein serine/threonine kinase activity"/>
    <property type="evidence" value="ECO:0007669"/>
    <property type="project" value="TreeGrafter"/>
</dbReference>
<feature type="region of interest" description="Disordered" evidence="6">
    <location>
        <begin position="166"/>
        <end position="198"/>
    </location>
</feature>
<dbReference type="PRINTS" id="PR00109">
    <property type="entry name" value="TYRKINASE"/>
</dbReference>
<keyword evidence="4 5" id="KW-0067">ATP-binding</keyword>
<dbReference type="InterPro" id="IPR001245">
    <property type="entry name" value="Ser-Thr/Tyr_kinase_cat_dom"/>
</dbReference>
<dbReference type="InterPro" id="IPR008266">
    <property type="entry name" value="Tyr_kinase_AS"/>
</dbReference>
<keyword evidence="7" id="KW-0812">Transmembrane</keyword>
<keyword evidence="7" id="KW-1133">Transmembrane helix</keyword>
<evidence type="ECO:0000256" key="3">
    <source>
        <dbReference type="ARBA" id="ARBA00022777"/>
    </source>
</evidence>
<dbReference type="OrthoDB" id="60655at2759"/>
<keyword evidence="2 5" id="KW-0547">Nucleotide-binding</keyword>
<dbReference type="EMBL" id="CAADRA010005855">
    <property type="protein sequence ID" value="VFT92942.1"/>
    <property type="molecule type" value="Genomic_DNA"/>
</dbReference>
<protein>
    <submittedName>
        <fullName evidence="10">Aste57867_16163 protein</fullName>
    </submittedName>
</protein>
<keyword evidence="3" id="KW-0418">Kinase</keyword>
<reference evidence="9" key="2">
    <citation type="submission" date="2019-06" db="EMBL/GenBank/DDBJ databases">
        <title>Genomics analysis of Aphanomyces spp. identifies a new class of oomycete effector associated with host adaptation.</title>
        <authorList>
            <person name="Gaulin E."/>
        </authorList>
    </citation>
    <scope>NUCLEOTIDE SEQUENCE</scope>
    <source>
        <strain evidence="9">CBS 578.67</strain>
    </source>
</reference>
<feature type="compositionally biased region" description="Low complexity" evidence="6">
    <location>
        <begin position="166"/>
        <end position="185"/>
    </location>
</feature>
<dbReference type="Proteomes" id="UP000332933">
    <property type="component" value="Unassembled WGS sequence"/>
</dbReference>
<name>A0A485L5T9_9STRA</name>
<keyword evidence="1" id="KW-0808">Transferase</keyword>
<dbReference type="PROSITE" id="PS50011">
    <property type="entry name" value="PROTEIN_KINASE_DOM"/>
    <property type="match status" value="1"/>
</dbReference>
<feature type="transmembrane region" description="Helical" evidence="7">
    <location>
        <begin position="12"/>
        <end position="39"/>
    </location>
</feature>
<feature type="domain" description="Protein kinase" evidence="8">
    <location>
        <begin position="489"/>
        <end position="751"/>
    </location>
</feature>
<evidence type="ECO:0000259" key="8">
    <source>
        <dbReference type="PROSITE" id="PS50011"/>
    </source>
</evidence>
<keyword evidence="11" id="KW-1185">Reference proteome</keyword>
<dbReference type="PROSITE" id="PS00109">
    <property type="entry name" value="PROTEIN_KINASE_TYR"/>
    <property type="match status" value="1"/>
</dbReference>
<dbReference type="InterPro" id="IPR017441">
    <property type="entry name" value="Protein_kinase_ATP_BS"/>
</dbReference>
<dbReference type="PANTHER" id="PTHR44329:SF289">
    <property type="entry name" value="SERINE_THREONINE-PROTEIN KINASE VIK"/>
    <property type="match status" value="1"/>
</dbReference>
<dbReference type="Pfam" id="PF07714">
    <property type="entry name" value="PK_Tyr_Ser-Thr"/>
    <property type="match status" value="1"/>
</dbReference>
<feature type="compositionally biased region" description="Polar residues" evidence="6">
    <location>
        <begin position="227"/>
        <end position="238"/>
    </location>
</feature>
<proteinExistence type="predicted"/>
<dbReference type="PROSITE" id="PS00107">
    <property type="entry name" value="PROTEIN_KINASE_ATP"/>
    <property type="match status" value="1"/>
</dbReference>
<accession>A0A485L5T9</accession>
<evidence type="ECO:0000313" key="11">
    <source>
        <dbReference type="Proteomes" id="UP000332933"/>
    </source>
</evidence>
<dbReference type="EMBL" id="VJMH01005834">
    <property type="protein sequence ID" value="KAF0692788.1"/>
    <property type="molecule type" value="Genomic_DNA"/>
</dbReference>
<dbReference type="InterPro" id="IPR051681">
    <property type="entry name" value="Ser/Thr_Kinases-Pseudokinases"/>
</dbReference>
<evidence type="ECO:0000313" key="9">
    <source>
        <dbReference type="EMBL" id="KAF0692788.1"/>
    </source>
</evidence>
<dbReference type="SUPFAM" id="SSF56112">
    <property type="entry name" value="Protein kinase-like (PK-like)"/>
    <property type="match status" value="1"/>
</dbReference>
<dbReference type="Gene3D" id="3.30.200.20">
    <property type="entry name" value="Phosphorylase Kinase, domain 1"/>
    <property type="match status" value="1"/>
</dbReference>
<dbReference type="InterPro" id="IPR011009">
    <property type="entry name" value="Kinase-like_dom_sf"/>
</dbReference>
<evidence type="ECO:0000256" key="7">
    <source>
        <dbReference type="SAM" id="Phobius"/>
    </source>
</evidence>